<dbReference type="InterPro" id="IPR051916">
    <property type="entry name" value="GPI-anchor_lipid_remodeler"/>
</dbReference>
<reference evidence="2" key="1">
    <citation type="journal article" date="2013" name="Environ. Microbiol.">
        <title>Microbiota from the distal guts of lean and obese adolescents exhibit partial functional redundancy besides clear differences in community structure.</title>
        <authorList>
            <person name="Ferrer M."/>
            <person name="Ruiz A."/>
            <person name="Lanza F."/>
            <person name="Haange S.B."/>
            <person name="Oberbach A."/>
            <person name="Till H."/>
            <person name="Bargiela R."/>
            <person name="Campoy C."/>
            <person name="Segura M.T."/>
            <person name="Richter M."/>
            <person name="von Bergen M."/>
            <person name="Seifert J."/>
            <person name="Suarez A."/>
        </authorList>
    </citation>
    <scope>NUCLEOTIDE SEQUENCE</scope>
</reference>
<dbReference type="EMBL" id="AJWZ01000420">
    <property type="protein sequence ID" value="EKC76915.1"/>
    <property type="molecule type" value="Genomic_DNA"/>
</dbReference>
<feature type="non-terminal residue" evidence="2">
    <location>
        <position position="1"/>
    </location>
</feature>
<dbReference type="GO" id="GO:0004527">
    <property type="term" value="F:exonuclease activity"/>
    <property type="evidence" value="ECO:0007669"/>
    <property type="project" value="UniProtKB-KW"/>
</dbReference>
<dbReference type="GO" id="GO:0016020">
    <property type="term" value="C:membrane"/>
    <property type="evidence" value="ECO:0007669"/>
    <property type="project" value="GOC"/>
</dbReference>
<dbReference type="GO" id="GO:0004519">
    <property type="term" value="F:endonuclease activity"/>
    <property type="evidence" value="ECO:0007669"/>
    <property type="project" value="UniProtKB-KW"/>
</dbReference>
<dbReference type="PANTHER" id="PTHR14859">
    <property type="entry name" value="CALCOFLUOR WHITE HYPERSENSITIVE PROTEIN PRECURSOR"/>
    <property type="match status" value="1"/>
</dbReference>
<organism evidence="2">
    <name type="scientific">human gut metagenome</name>
    <dbReference type="NCBI Taxonomy" id="408170"/>
    <lineage>
        <taxon>unclassified sequences</taxon>
        <taxon>metagenomes</taxon>
        <taxon>organismal metagenomes</taxon>
    </lineage>
</organism>
<dbReference type="GO" id="GO:0004767">
    <property type="term" value="F:sphingomyelin phosphodiesterase activity"/>
    <property type="evidence" value="ECO:0007669"/>
    <property type="project" value="UniProtKB-EC"/>
</dbReference>
<gene>
    <name evidence="2" type="ORF">OBE_00613</name>
</gene>
<protein>
    <submittedName>
        <fullName evidence="2">Endonuclease/exonuclease/phosphatase</fullName>
        <ecNumber evidence="2">3.1.4.12</ecNumber>
    </submittedName>
</protein>
<evidence type="ECO:0000259" key="1">
    <source>
        <dbReference type="Pfam" id="PF03372"/>
    </source>
</evidence>
<comment type="caution">
    <text evidence="2">The sequence shown here is derived from an EMBL/GenBank/DDBJ whole genome shotgun (WGS) entry which is preliminary data.</text>
</comment>
<evidence type="ECO:0000313" key="2">
    <source>
        <dbReference type="EMBL" id="EKC76915.1"/>
    </source>
</evidence>
<name>K1UF94_9ZZZZ</name>
<dbReference type="GO" id="GO:0006506">
    <property type="term" value="P:GPI anchor biosynthetic process"/>
    <property type="evidence" value="ECO:0007669"/>
    <property type="project" value="TreeGrafter"/>
</dbReference>
<dbReference type="InterPro" id="IPR005135">
    <property type="entry name" value="Endo/exonuclease/phosphatase"/>
</dbReference>
<dbReference type="PANTHER" id="PTHR14859:SF15">
    <property type="entry name" value="ENDONUCLEASE_EXONUCLEASE_PHOSPHATASE DOMAIN-CONTAINING PROTEIN"/>
    <property type="match status" value="1"/>
</dbReference>
<keyword evidence="2" id="KW-0378">Hydrolase</keyword>
<keyword evidence="2" id="KW-0255">Endonuclease</keyword>
<dbReference type="EC" id="3.1.4.12" evidence="2"/>
<keyword evidence="2" id="KW-0269">Exonuclease</keyword>
<dbReference type="Pfam" id="PF03372">
    <property type="entry name" value="Exo_endo_phos"/>
    <property type="match status" value="1"/>
</dbReference>
<sequence>ARDLAEKLGMEWHFSKAIDRDGGEYGDAVLSKYPILEKRSYTLPCAAEQPGEDRSLCVIRVQIDGKDLYVASTHFDHLSGDASRMVQASEVRRIRDTELVGDLILGGDLNAIPSSNVIATMTSFLTNTGTIDQYTFPSDNPDRKIDYIMYAPIEHFGVQNYQVVSRADQQVDGVDASDHRPVIADIRFQTEEDITGESGGGEE</sequence>
<proteinExistence type="predicted"/>
<accession>K1UF94</accession>
<dbReference type="SUPFAM" id="SSF56219">
    <property type="entry name" value="DNase I-like"/>
    <property type="match status" value="1"/>
</dbReference>
<dbReference type="InterPro" id="IPR036691">
    <property type="entry name" value="Endo/exonu/phosph_ase_sf"/>
</dbReference>
<feature type="domain" description="Endonuclease/exonuclease/phosphatase" evidence="1">
    <location>
        <begin position="19"/>
        <end position="179"/>
    </location>
</feature>
<dbReference type="AlphaFoldDB" id="K1UF94"/>
<keyword evidence="2" id="KW-0540">Nuclease</keyword>
<dbReference type="Gene3D" id="3.60.10.10">
    <property type="entry name" value="Endonuclease/exonuclease/phosphatase"/>
    <property type="match status" value="1"/>
</dbReference>